<dbReference type="EMBL" id="ACYY01000014">
    <property type="protein sequence ID" value="EEW24786.1"/>
    <property type="molecule type" value="Genomic_DNA"/>
</dbReference>
<dbReference type="eggNOG" id="ENOG50331YQ">
    <property type="taxonomic scope" value="Bacteria"/>
</dbReference>
<keyword evidence="1" id="KW-1133">Transmembrane helix</keyword>
<keyword evidence="3" id="KW-1185">Reference proteome</keyword>
<organism evidence="2 3">
    <name type="scientific">Rhodobacter ferrooxidans</name>
    <dbReference type="NCBI Taxonomy" id="371731"/>
    <lineage>
        <taxon>Bacteria</taxon>
        <taxon>Pseudomonadati</taxon>
        <taxon>Pseudomonadota</taxon>
        <taxon>Alphaproteobacteria</taxon>
        <taxon>Rhodobacterales</taxon>
        <taxon>Rhodobacter group</taxon>
        <taxon>Rhodobacter</taxon>
    </lineage>
</organism>
<evidence type="ECO:0000256" key="1">
    <source>
        <dbReference type="SAM" id="Phobius"/>
    </source>
</evidence>
<sequence>MNTDLYLVIGLTLGALAIPSLLAAYSEGRAPRIGAILVLISGVLLALAISRKPGGYEIADIPQAFMRVIGSFLN</sequence>
<evidence type="ECO:0000313" key="3">
    <source>
        <dbReference type="Proteomes" id="UP000010121"/>
    </source>
</evidence>
<protein>
    <recommendedName>
        <fullName evidence="4">50S ribosomal protein L35</fullName>
    </recommendedName>
</protein>
<accession>C8S2B5</accession>
<dbReference type="STRING" id="371731.Rsw2DRAFT_2193"/>
<keyword evidence="1" id="KW-0472">Membrane</keyword>
<comment type="caution">
    <text evidence="2">The sequence shown here is derived from an EMBL/GenBank/DDBJ whole genome shotgun (WGS) entry which is preliminary data.</text>
</comment>
<proteinExistence type="predicted"/>
<reference evidence="2 3" key="1">
    <citation type="submission" date="2009-08" db="EMBL/GenBank/DDBJ databases">
        <title>The draft genome of Rhodobacter sp. SW2.</title>
        <authorList>
            <consortium name="US DOE Joint Genome Institute (JGI-PGF)"/>
            <person name="Lucas S."/>
            <person name="Copeland A."/>
            <person name="Lapidus A."/>
            <person name="Glavina del Rio T."/>
            <person name="Tice H."/>
            <person name="Bruce D."/>
            <person name="Goodwin L."/>
            <person name="Pitluck S."/>
            <person name="Larimer F."/>
            <person name="Land M.L."/>
            <person name="Hauser L."/>
            <person name="Emerson D."/>
        </authorList>
    </citation>
    <scope>NUCLEOTIDE SEQUENCE [LARGE SCALE GENOMIC DNA]</scope>
    <source>
        <strain evidence="2 3">SW2</strain>
    </source>
</reference>
<feature type="transmembrane region" description="Helical" evidence="1">
    <location>
        <begin position="33"/>
        <end position="50"/>
    </location>
</feature>
<evidence type="ECO:0000313" key="2">
    <source>
        <dbReference type="EMBL" id="EEW24786.1"/>
    </source>
</evidence>
<gene>
    <name evidence="2" type="ORF">Rsw2DRAFT_2193</name>
</gene>
<dbReference type="AlphaFoldDB" id="C8S2B5"/>
<dbReference type="OrthoDB" id="7875801at2"/>
<name>C8S2B5_9RHOB</name>
<dbReference type="Proteomes" id="UP000010121">
    <property type="component" value="Unassembled WGS sequence"/>
</dbReference>
<evidence type="ECO:0008006" key="4">
    <source>
        <dbReference type="Google" id="ProtNLM"/>
    </source>
</evidence>
<dbReference type="RefSeq" id="WP_008030927.1">
    <property type="nucleotide sequence ID" value="NZ_ACYY01000014.1"/>
</dbReference>
<keyword evidence="1" id="KW-0812">Transmembrane</keyword>